<evidence type="ECO:0000313" key="2">
    <source>
        <dbReference type="Proteomes" id="UP000623129"/>
    </source>
</evidence>
<name>A0A833QY95_9POAL</name>
<protein>
    <submittedName>
        <fullName evidence="1">Uncharacterized protein</fullName>
    </submittedName>
</protein>
<evidence type="ECO:0000313" key="1">
    <source>
        <dbReference type="EMBL" id="KAF3328502.1"/>
    </source>
</evidence>
<sequence>MRVVMIKMKAPVIGSHEDEGPSAPHSSPPRFSHVFDLFRVWLSCLSLPVTGIQFYFTESIKEARVLAAPCLVGADLASEITATASSEDFSYMAAMTSRFMADISTVSDLCWTLTPLSVYLKLMFHILSHTVSTTEIATVDWRKILRRRKGVHSHLLLDQDYAYS</sequence>
<organism evidence="1 2">
    <name type="scientific">Carex littledalei</name>
    <dbReference type="NCBI Taxonomy" id="544730"/>
    <lineage>
        <taxon>Eukaryota</taxon>
        <taxon>Viridiplantae</taxon>
        <taxon>Streptophyta</taxon>
        <taxon>Embryophyta</taxon>
        <taxon>Tracheophyta</taxon>
        <taxon>Spermatophyta</taxon>
        <taxon>Magnoliopsida</taxon>
        <taxon>Liliopsida</taxon>
        <taxon>Poales</taxon>
        <taxon>Cyperaceae</taxon>
        <taxon>Cyperoideae</taxon>
        <taxon>Cariceae</taxon>
        <taxon>Carex</taxon>
        <taxon>Carex subgen. Euthyceras</taxon>
    </lineage>
</organism>
<comment type="caution">
    <text evidence="1">The sequence shown here is derived from an EMBL/GenBank/DDBJ whole genome shotgun (WGS) entry which is preliminary data.</text>
</comment>
<dbReference type="EMBL" id="SWLB01000015">
    <property type="protein sequence ID" value="KAF3328502.1"/>
    <property type="molecule type" value="Genomic_DNA"/>
</dbReference>
<reference evidence="1" key="1">
    <citation type="submission" date="2020-01" db="EMBL/GenBank/DDBJ databases">
        <title>Genome sequence of Kobresia littledalei, the first chromosome-level genome in the family Cyperaceae.</title>
        <authorList>
            <person name="Qu G."/>
        </authorList>
    </citation>
    <scope>NUCLEOTIDE SEQUENCE</scope>
    <source>
        <strain evidence="1">C.B.Clarke</strain>
        <tissue evidence="1">Leaf</tissue>
    </source>
</reference>
<dbReference type="AlphaFoldDB" id="A0A833QY95"/>
<proteinExistence type="predicted"/>
<gene>
    <name evidence="1" type="ORF">FCM35_KLT05580</name>
</gene>
<dbReference type="Proteomes" id="UP000623129">
    <property type="component" value="Unassembled WGS sequence"/>
</dbReference>
<accession>A0A833QY95</accession>
<keyword evidence="2" id="KW-1185">Reference proteome</keyword>